<evidence type="ECO:0000256" key="5">
    <source>
        <dbReference type="ARBA" id="ARBA00034617"/>
    </source>
</evidence>
<evidence type="ECO:0000256" key="1">
    <source>
        <dbReference type="ARBA" id="ARBA00005446"/>
    </source>
</evidence>
<dbReference type="Gene3D" id="3.40.50.300">
    <property type="entry name" value="P-loop containing nucleotide triphosphate hydrolases"/>
    <property type="match status" value="1"/>
</dbReference>
<dbReference type="GO" id="GO:0006310">
    <property type="term" value="P:DNA recombination"/>
    <property type="evidence" value="ECO:0007669"/>
    <property type="project" value="TreeGrafter"/>
</dbReference>
<dbReference type="SMART" id="SM00487">
    <property type="entry name" value="DEXDc"/>
    <property type="match status" value="1"/>
</dbReference>
<dbReference type="GO" id="GO:0005694">
    <property type="term" value="C:chromosome"/>
    <property type="evidence" value="ECO:0007669"/>
    <property type="project" value="TreeGrafter"/>
</dbReference>
<dbReference type="PROSITE" id="PS00690">
    <property type="entry name" value="DEAH_ATP_HELICASE"/>
    <property type="match status" value="1"/>
</dbReference>
<dbReference type="GO" id="GO:0009378">
    <property type="term" value="F:four-way junction helicase activity"/>
    <property type="evidence" value="ECO:0007669"/>
    <property type="project" value="TreeGrafter"/>
</dbReference>
<keyword evidence="9" id="KW-0347">Helicase</keyword>
<dbReference type="InterPro" id="IPR014001">
    <property type="entry name" value="Helicase_ATP-bd"/>
</dbReference>
<keyword evidence="7" id="KW-1133">Transmembrane helix</keyword>
<accession>T0Y9P0</accession>
<dbReference type="FunFam" id="3.40.50.300:FF:001389">
    <property type="entry name" value="ATP-dependent DNA helicase RecQ"/>
    <property type="match status" value="1"/>
</dbReference>
<keyword evidence="2" id="KW-0378">Hydrolase</keyword>
<keyword evidence="7" id="KW-0472">Membrane</keyword>
<sequence>MLEQTFGLADFRPGQGEVVAAAESGADVLFVAPTGSGKSIAYWVPGIVAGGLTIVVSPLIALMVDQVARLTKLGVPAACLHSQMAATERGDVMTRAAEAELRFLYLAPERLGTSGFLEWLQRLTVSRFVVDEAHCISSWGHDFRPDYRRLGTAIAACGRPPVGAFTATATPRVRLDIVESLGLRQPIGKVTG</sequence>
<dbReference type="InterPro" id="IPR011545">
    <property type="entry name" value="DEAD/DEAH_box_helicase_dom"/>
</dbReference>
<feature type="non-terminal residue" evidence="9">
    <location>
        <position position="192"/>
    </location>
</feature>
<dbReference type="InterPro" id="IPR027417">
    <property type="entry name" value="P-loop_NTPase"/>
</dbReference>
<comment type="catalytic activity">
    <reaction evidence="5">
        <text>Couples ATP hydrolysis with the unwinding of duplex DNA by translocating in the 3'-5' direction.</text>
        <dbReference type="EC" id="5.6.2.4"/>
    </reaction>
</comment>
<dbReference type="InterPro" id="IPR002464">
    <property type="entry name" value="DNA/RNA_helicase_DEAH_CS"/>
</dbReference>
<keyword evidence="7" id="KW-0812">Transmembrane</keyword>
<reference evidence="9" key="1">
    <citation type="submission" date="2013-08" db="EMBL/GenBank/DDBJ databases">
        <authorList>
            <person name="Mendez C."/>
            <person name="Richter M."/>
            <person name="Ferrer M."/>
            <person name="Sanchez J."/>
        </authorList>
    </citation>
    <scope>NUCLEOTIDE SEQUENCE</scope>
</reference>
<keyword evidence="9" id="KW-0547">Nucleotide-binding</keyword>
<keyword evidence="3" id="KW-0238">DNA-binding</keyword>
<dbReference type="PANTHER" id="PTHR13710">
    <property type="entry name" value="DNA HELICASE RECQ FAMILY MEMBER"/>
    <property type="match status" value="1"/>
</dbReference>
<dbReference type="GO" id="GO:0043138">
    <property type="term" value="F:3'-5' DNA helicase activity"/>
    <property type="evidence" value="ECO:0007669"/>
    <property type="project" value="UniProtKB-EC"/>
</dbReference>
<comment type="caution">
    <text evidence="9">The sequence shown here is derived from an EMBL/GenBank/DDBJ whole genome shotgun (WGS) entry which is preliminary data.</text>
</comment>
<evidence type="ECO:0000256" key="3">
    <source>
        <dbReference type="ARBA" id="ARBA00023125"/>
    </source>
</evidence>
<protein>
    <recommendedName>
        <fullName evidence="6">DNA 3'-5' helicase</fullName>
        <ecNumber evidence="6">5.6.2.4</ecNumber>
    </recommendedName>
</protein>
<dbReference type="EMBL" id="AUZY01011989">
    <property type="protein sequence ID" value="EQD31896.1"/>
    <property type="molecule type" value="Genomic_DNA"/>
</dbReference>
<gene>
    <name evidence="9" type="ORF">B1B_17934</name>
</gene>
<keyword evidence="9" id="KW-0067">ATP-binding</keyword>
<evidence type="ECO:0000313" key="9">
    <source>
        <dbReference type="EMBL" id="EQD31896.1"/>
    </source>
</evidence>
<dbReference type="Pfam" id="PF00270">
    <property type="entry name" value="DEAD"/>
    <property type="match status" value="1"/>
</dbReference>
<dbReference type="GO" id="GO:0005737">
    <property type="term" value="C:cytoplasm"/>
    <property type="evidence" value="ECO:0007669"/>
    <property type="project" value="TreeGrafter"/>
</dbReference>
<evidence type="ECO:0000256" key="7">
    <source>
        <dbReference type="SAM" id="Phobius"/>
    </source>
</evidence>
<dbReference type="CDD" id="cd17920">
    <property type="entry name" value="DEXHc_RecQ"/>
    <property type="match status" value="1"/>
</dbReference>
<dbReference type="PROSITE" id="PS51192">
    <property type="entry name" value="HELICASE_ATP_BIND_1"/>
    <property type="match status" value="1"/>
</dbReference>
<feature type="transmembrane region" description="Helical" evidence="7">
    <location>
        <begin position="40"/>
        <end position="64"/>
    </location>
</feature>
<comment type="similarity">
    <text evidence="1">Belongs to the helicase family. RecQ subfamily.</text>
</comment>
<evidence type="ECO:0000256" key="4">
    <source>
        <dbReference type="ARBA" id="ARBA00023235"/>
    </source>
</evidence>
<dbReference type="GO" id="GO:0016787">
    <property type="term" value="F:hydrolase activity"/>
    <property type="evidence" value="ECO:0007669"/>
    <property type="project" value="UniProtKB-KW"/>
</dbReference>
<dbReference type="GO" id="GO:0003677">
    <property type="term" value="F:DNA binding"/>
    <property type="evidence" value="ECO:0007669"/>
    <property type="project" value="UniProtKB-KW"/>
</dbReference>
<dbReference type="GO" id="GO:0006281">
    <property type="term" value="P:DNA repair"/>
    <property type="evidence" value="ECO:0007669"/>
    <property type="project" value="TreeGrafter"/>
</dbReference>
<dbReference type="GO" id="GO:0005524">
    <property type="term" value="F:ATP binding"/>
    <property type="evidence" value="ECO:0007669"/>
    <property type="project" value="InterPro"/>
</dbReference>
<reference evidence="9" key="2">
    <citation type="journal article" date="2014" name="ISME J.">
        <title>Microbial stratification in low pH oxic and suboxic macroscopic growths along an acid mine drainage.</title>
        <authorList>
            <person name="Mendez-Garcia C."/>
            <person name="Mesa V."/>
            <person name="Sprenger R.R."/>
            <person name="Richter M."/>
            <person name="Diez M.S."/>
            <person name="Solano J."/>
            <person name="Bargiela R."/>
            <person name="Golyshina O.V."/>
            <person name="Manteca A."/>
            <person name="Ramos J.L."/>
            <person name="Gallego J.R."/>
            <person name="Llorente I."/>
            <person name="Martins Dos Santos V.A."/>
            <person name="Jensen O.N."/>
            <person name="Pelaez A.I."/>
            <person name="Sanchez J."/>
            <person name="Ferrer M."/>
        </authorList>
    </citation>
    <scope>NUCLEOTIDE SEQUENCE</scope>
</reference>
<evidence type="ECO:0000259" key="8">
    <source>
        <dbReference type="PROSITE" id="PS51192"/>
    </source>
</evidence>
<name>T0Y9P0_9ZZZZ</name>
<proteinExistence type="inferred from homology"/>
<evidence type="ECO:0000256" key="2">
    <source>
        <dbReference type="ARBA" id="ARBA00022801"/>
    </source>
</evidence>
<dbReference type="SUPFAM" id="SSF52540">
    <property type="entry name" value="P-loop containing nucleoside triphosphate hydrolases"/>
    <property type="match status" value="1"/>
</dbReference>
<organism evidence="9">
    <name type="scientific">mine drainage metagenome</name>
    <dbReference type="NCBI Taxonomy" id="410659"/>
    <lineage>
        <taxon>unclassified sequences</taxon>
        <taxon>metagenomes</taxon>
        <taxon>ecological metagenomes</taxon>
    </lineage>
</organism>
<dbReference type="AlphaFoldDB" id="T0Y9P0"/>
<keyword evidence="4" id="KW-0413">Isomerase</keyword>
<feature type="domain" description="Helicase ATP-binding" evidence="8">
    <location>
        <begin position="19"/>
        <end position="187"/>
    </location>
</feature>
<dbReference type="PANTHER" id="PTHR13710:SF105">
    <property type="entry name" value="ATP-DEPENDENT DNA HELICASE Q1"/>
    <property type="match status" value="1"/>
</dbReference>
<evidence type="ECO:0000256" key="6">
    <source>
        <dbReference type="ARBA" id="ARBA00034808"/>
    </source>
</evidence>
<dbReference type="EC" id="5.6.2.4" evidence="6"/>